<dbReference type="GO" id="GO:0004852">
    <property type="term" value="F:uroporphyrinogen-III synthase activity"/>
    <property type="evidence" value="ECO:0007669"/>
    <property type="project" value="InterPro"/>
</dbReference>
<dbReference type="SUPFAM" id="SSF69618">
    <property type="entry name" value="HemD-like"/>
    <property type="match status" value="1"/>
</dbReference>
<reference evidence="2" key="1">
    <citation type="submission" date="2020-05" db="EMBL/GenBank/DDBJ databases">
        <title>Chitinophaga laudate sp. nov., isolated from a tropical peat swamp.</title>
        <authorList>
            <person name="Goh C.B.S."/>
            <person name="Lee M.S."/>
            <person name="Parimannan S."/>
            <person name="Pasbakhsh P."/>
            <person name="Yule C.M."/>
            <person name="Rajandas H."/>
            <person name="Loke S."/>
            <person name="Croft L."/>
            <person name="Tan J.B.L."/>
        </authorList>
    </citation>
    <scope>NUCLEOTIDE SEQUENCE</scope>
    <source>
        <strain evidence="2">Mgbs1</strain>
    </source>
</reference>
<sequence>MQPVKYRILCTRPLTDSTIAAAGENGILIDVQEFIRIKPLLLPALANVSGLQEVFGDNRPCIFTSAHAVQILADFYLQPARFTIRNPVCCISGNTRKTVTTRFPDCPVIADAAYGKDLAAAIIRTGHIREVNFFCGNQRRDELPEILQQAGIQVNEMVIYENVPTPAVTAEKYDGILFFSPSAVKSFFSANTLPPETVCFAIGSTTAAALKSYTDNNIIMSHDTMEVSMVQTAIYYFNNNNCYE</sequence>
<gene>
    <name evidence="2" type="ORF">ECE50_027505</name>
</gene>
<keyword evidence="3" id="KW-1185">Reference proteome</keyword>
<dbReference type="InterPro" id="IPR003754">
    <property type="entry name" value="4pyrrol_synth_uPrphyn_synth"/>
</dbReference>
<dbReference type="GO" id="GO:0005829">
    <property type="term" value="C:cytosol"/>
    <property type="evidence" value="ECO:0007669"/>
    <property type="project" value="TreeGrafter"/>
</dbReference>
<accession>A0A3S1D4B7</accession>
<dbReference type="PANTHER" id="PTHR12390">
    <property type="entry name" value="UROPORPHYRINOGEN III SYNTHASE"/>
    <property type="match status" value="1"/>
</dbReference>
<name>A0A3S1D4B7_9BACT</name>
<proteinExistence type="predicted"/>
<dbReference type="PANTHER" id="PTHR12390:SF0">
    <property type="entry name" value="UROPORPHYRINOGEN-III SYNTHASE"/>
    <property type="match status" value="1"/>
</dbReference>
<dbReference type="OrthoDB" id="1523900at2"/>
<evidence type="ECO:0000313" key="3">
    <source>
        <dbReference type="Proteomes" id="UP000281028"/>
    </source>
</evidence>
<dbReference type="CDD" id="cd06578">
    <property type="entry name" value="HemD"/>
    <property type="match status" value="1"/>
</dbReference>
<dbReference type="Proteomes" id="UP000281028">
    <property type="component" value="Unassembled WGS sequence"/>
</dbReference>
<dbReference type="GO" id="GO:0006780">
    <property type="term" value="P:uroporphyrinogen III biosynthetic process"/>
    <property type="evidence" value="ECO:0007669"/>
    <property type="project" value="InterPro"/>
</dbReference>
<comment type="caution">
    <text evidence="2">The sequence shown here is derived from an EMBL/GenBank/DDBJ whole genome shotgun (WGS) entry which is preliminary data.</text>
</comment>
<evidence type="ECO:0000313" key="2">
    <source>
        <dbReference type="EMBL" id="NSL90602.1"/>
    </source>
</evidence>
<dbReference type="EMBL" id="RIAR02000001">
    <property type="protein sequence ID" value="NSL90602.1"/>
    <property type="molecule type" value="Genomic_DNA"/>
</dbReference>
<dbReference type="AlphaFoldDB" id="A0A3S1D4B7"/>
<protein>
    <submittedName>
        <fullName evidence="2">Uroporphyrinogen-III synthase</fullName>
    </submittedName>
</protein>
<dbReference type="InterPro" id="IPR039793">
    <property type="entry name" value="UROS/Hem4"/>
</dbReference>
<dbReference type="Gene3D" id="3.40.50.10090">
    <property type="match status" value="2"/>
</dbReference>
<organism evidence="2 3">
    <name type="scientific">Chitinophaga solisilvae</name>
    <dbReference type="NCBI Taxonomy" id="1233460"/>
    <lineage>
        <taxon>Bacteria</taxon>
        <taxon>Pseudomonadati</taxon>
        <taxon>Bacteroidota</taxon>
        <taxon>Chitinophagia</taxon>
        <taxon>Chitinophagales</taxon>
        <taxon>Chitinophagaceae</taxon>
        <taxon>Chitinophaga</taxon>
    </lineage>
</organism>
<evidence type="ECO:0000259" key="1">
    <source>
        <dbReference type="Pfam" id="PF02602"/>
    </source>
</evidence>
<feature type="domain" description="Tetrapyrrole biosynthesis uroporphyrinogen III synthase" evidence="1">
    <location>
        <begin position="57"/>
        <end position="226"/>
    </location>
</feature>
<dbReference type="InterPro" id="IPR036108">
    <property type="entry name" value="4pyrrol_syn_uPrphyn_synt_sf"/>
</dbReference>
<dbReference type="Pfam" id="PF02602">
    <property type="entry name" value="HEM4"/>
    <property type="match status" value="1"/>
</dbReference>